<protein>
    <submittedName>
        <fullName evidence="3">Uncharacterized protein DUF1707</fullName>
    </submittedName>
</protein>
<keyword evidence="1" id="KW-0472">Membrane</keyword>
<feature type="transmembrane region" description="Helical" evidence="1">
    <location>
        <begin position="95"/>
        <end position="118"/>
    </location>
</feature>
<dbReference type="AlphaFoldDB" id="A0A562V3C6"/>
<dbReference type="InterPro" id="IPR012551">
    <property type="entry name" value="DUF1707_SHOCT-like"/>
</dbReference>
<dbReference type="RefSeq" id="WP_158645616.1">
    <property type="nucleotide sequence ID" value="NZ_BAABIJ010000002.1"/>
</dbReference>
<dbReference type="Proteomes" id="UP000321617">
    <property type="component" value="Unassembled WGS sequence"/>
</dbReference>
<comment type="caution">
    <text evidence="3">The sequence shown here is derived from an EMBL/GenBank/DDBJ whole genome shotgun (WGS) entry which is preliminary data.</text>
</comment>
<sequence>MNEKDKLRIGDSDRELVSRLLKSAVDEGRLTLAEYDERLQQVYEAKTVGDLTPITGDLMGTGRGVLAVSDHGELRTGAVRSVPVPRRGTPVWIKWMWFGWMVPVAICTTIWLIAFITGNGTQDFWPLWVAGPLGAVMGAVTLMERALIRPALQEADQRRLDRETAGR</sequence>
<dbReference type="PANTHER" id="PTHR40763">
    <property type="entry name" value="MEMBRANE PROTEIN-RELATED"/>
    <property type="match status" value="1"/>
</dbReference>
<reference evidence="3 4" key="1">
    <citation type="journal article" date="2013" name="Stand. Genomic Sci.">
        <title>Genomic Encyclopedia of Type Strains, Phase I: The one thousand microbial genomes (KMG-I) project.</title>
        <authorList>
            <person name="Kyrpides N.C."/>
            <person name="Woyke T."/>
            <person name="Eisen J.A."/>
            <person name="Garrity G."/>
            <person name="Lilburn T.G."/>
            <person name="Beck B.J."/>
            <person name="Whitman W.B."/>
            <person name="Hugenholtz P."/>
            <person name="Klenk H.P."/>
        </authorList>
    </citation>
    <scope>NUCLEOTIDE SEQUENCE [LARGE SCALE GENOMIC DNA]</scope>
    <source>
        <strain evidence="3 4">DSM 45044</strain>
    </source>
</reference>
<feature type="transmembrane region" description="Helical" evidence="1">
    <location>
        <begin position="124"/>
        <end position="143"/>
    </location>
</feature>
<gene>
    <name evidence="3" type="ORF">LX16_3138</name>
</gene>
<feature type="domain" description="DUF1707" evidence="2">
    <location>
        <begin position="7"/>
        <end position="58"/>
    </location>
</feature>
<keyword evidence="1" id="KW-0812">Transmembrane</keyword>
<dbReference type="PANTHER" id="PTHR40763:SF4">
    <property type="entry name" value="DUF1707 DOMAIN-CONTAINING PROTEIN"/>
    <property type="match status" value="1"/>
</dbReference>
<dbReference type="OrthoDB" id="3748531at2"/>
<name>A0A562V3C6_9ACTN</name>
<keyword evidence="1" id="KW-1133">Transmembrane helix</keyword>
<evidence type="ECO:0000313" key="3">
    <source>
        <dbReference type="EMBL" id="TWJ12381.1"/>
    </source>
</evidence>
<proteinExistence type="predicted"/>
<evidence type="ECO:0000256" key="1">
    <source>
        <dbReference type="SAM" id="Phobius"/>
    </source>
</evidence>
<organism evidence="3 4">
    <name type="scientific">Stackebrandtia albiflava</name>
    <dbReference type="NCBI Taxonomy" id="406432"/>
    <lineage>
        <taxon>Bacteria</taxon>
        <taxon>Bacillati</taxon>
        <taxon>Actinomycetota</taxon>
        <taxon>Actinomycetes</taxon>
        <taxon>Glycomycetales</taxon>
        <taxon>Glycomycetaceae</taxon>
        <taxon>Stackebrandtia</taxon>
    </lineage>
</organism>
<keyword evidence="4" id="KW-1185">Reference proteome</keyword>
<accession>A0A562V3C6</accession>
<dbReference type="Pfam" id="PF08044">
    <property type="entry name" value="DUF1707"/>
    <property type="match status" value="1"/>
</dbReference>
<evidence type="ECO:0000313" key="4">
    <source>
        <dbReference type="Proteomes" id="UP000321617"/>
    </source>
</evidence>
<dbReference type="EMBL" id="VLLL01000006">
    <property type="protein sequence ID" value="TWJ12381.1"/>
    <property type="molecule type" value="Genomic_DNA"/>
</dbReference>
<evidence type="ECO:0000259" key="2">
    <source>
        <dbReference type="Pfam" id="PF08044"/>
    </source>
</evidence>